<evidence type="ECO:0000313" key="6">
    <source>
        <dbReference type="Proteomes" id="UP000302218"/>
    </source>
</evidence>
<geneLocation type="plasmid" evidence="6">
    <name>pnve500</name>
</geneLocation>
<organism evidence="5 6">
    <name type="scientific">Natrinema versiforme</name>
    <dbReference type="NCBI Taxonomy" id="88724"/>
    <lineage>
        <taxon>Archaea</taxon>
        <taxon>Methanobacteriati</taxon>
        <taxon>Methanobacteriota</taxon>
        <taxon>Stenosarchaea group</taxon>
        <taxon>Halobacteria</taxon>
        <taxon>Halobacteriales</taxon>
        <taxon>Natrialbaceae</taxon>
        <taxon>Natrinema</taxon>
    </lineage>
</organism>
<dbReference type="InterPro" id="IPR011010">
    <property type="entry name" value="DNA_brk_join_enz"/>
</dbReference>
<dbReference type="InterPro" id="IPR010998">
    <property type="entry name" value="Integrase_recombinase_N"/>
</dbReference>
<dbReference type="AlphaFoldDB" id="A0A4P8WMM7"/>
<dbReference type="GO" id="GO:0003677">
    <property type="term" value="F:DNA binding"/>
    <property type="evidence" value="ECO:0007669"/>
    <property type="project" value="UniProtKB-KW"/>
</dbReference>
<dbReference type="InterPro" id="IPR013762">
    <property type="entry name" value="Integrase-like_cat_sf"/>
</dbReference>
<dbReference type="GeneID" id="40267708"/>
<dbReference type="GO" id="GO:0015074">
    <property type="term" value="P:DNA integration"/>
    <property type="evidence" value="ECO:0007669"/>
    <property type="project" value="InterPro"/>
</dbReference>
<feature type="coiled-coil region" evidence="3">
    <location>
        <begin position="143"/>
        <end position="170"/>
    </location>
</feature>
<dbReference type="EMBL" id="CP040331">
    <property type="protein sequence ID" value="QCS44684.1"/>
    <property type="molecule type" value="Genomic_DNA"/>
</dbReference>
<evidence type="ECO:0000256" key="1">
    <source>
        <dbReference type="ARBA" id="ARBA00023125"/>
    </source>
</evidence>
<feature type="domain" description="Tyr recombinase" evidence="4">
    <location>
        <begin position="212"/>
        <end position="409"/>
    </location>
</feature>
<dbReference type="Gene3D" id="1.10.150.130">
    <property type="match status" value="1"/>
</dbReference>
<sequence length="410" mass="46784">MNSQQETINWSQKSLDELREFWYAEIETALRRAGHDLESRPTYQDLVDAGFSGIAYTLREHHDMTLTDFLRSVGYDGPGSEDSYQWGIGDETTIDALEAFLRRAERKRASSTADSKRYRLATYVRLYEAVHEMAAIVDRVMDVDNEYDELRRVEAVLNELDDDLKSNESKLRYLSDIRQFYDHLETRHGAPFNPTDNVDHTEIWTQRLDGEKDNPALSSAQVGTLYTTADGPEEQLLVLALCAWGLRRSEVAGLHVSQLVLDGDDPHIAFDDRKNGPGTVALIYGVPELTDRLDALGSGDREWNGYLFPSTESSSGHVTGETIQARFKRLAQRAEVRVRGEWPTSKTGRRFWYTTYNQAMSDLLDNLDVIAGEQGSSDPSVVLKNYLSEAERRKYRREFMRERLAEAFEG</sequence>
<proteinExistence type="predicted"/>
<dbReference type="Gene3D" id="1.10.443.10">
    <property type="entry name" value="Intergrase catalytic core"/>
    <property type="match status" value="1"/>
</dbReference>
<dbReference type="Proteomes" id="UP000302218">
    <property type="component" value="Plasmid pNVE500"/>
</dbReference>
<dbReference type="OrthoDB" id="303624at2157"/>
<keyword evidence="5" id="KW-0614">Plasmid</keyword>
<dbReference type="PROSITE" id="PS51898">
    <property type="entry name" value="TYR_RECOMBINASE"/>
    <property type="match status" value="1"/>
</dbReference>
<dbReference type="RefSeq" id="WP_138247083.1">
    <property type="nucleotide sequence ID" value="NZ_CP040331.1"/>
</dbReference>
<evidence type="ECO:0000259" key="4">
    <source>
        <dbReference type="PROSITE" id="PS51898"/>
    </source>
</evidence>
<dbReference type="GO" id="GO:0006310">
    <property type="term" value="P:DNA recombination"/>
    <property type="evidence" value="ECO:0007669"/>
    <property type="project" value="UniProtKB-KW"/>
</dbReference>
<accession>A0A4P8WMM7</accession>
<dbReference type="KEGG" id="nvr:FEJ81_20500"/>
<evidence type="ECO:0000313" key="5">
    <source>
        <dbReference type="EMBL" id="QCS44684.1"/>
    </source>
</evidence>
<keyword evidence="3" id="KW-0175">Coiled coil</keyword>
<reference evidence="6" key="1">
    <citation type="submission" date="2019-05" db="EMBL/GenBank/DDBJ databases">
        <title>Genome sequence and methylation pattern of the halophilic Archaeon Natrinema versiforme BOL5-4.</title>
        <authorList>
            <person name="DasSarma P."/>
            <person name="Anton B.P."/>
            <person name="DasSarma S.L."/>
            <person name="Martinez F.L."/>
            <person name="Guzman D."/>
            <person name="Roberts R.J."/>
            <person name="DasSarma S."/>
        </authorList>
    </citation>
    <scope>NUCLEOTIDE SEQUENCE [LARGE SCALE GENOMIC DNA]</scope>
    <source>
        <strain evidence="6">BOL5-4</strain>
        <plasmid evidence="6">pnve500</plasmid>
    </source>
</reference>
<name>A0A4P8WMM7_9EURY</name>
<dbReference type="InterPro" id="IPR002104">
    <property type="entry name" value="Integrase_catalytic"/>
</dbReference>
<evidence type="ECO:0000256" key="2">
    <source>
        <dbReference type="ARBA" id="ARBA00023172"/>
    </source>
</evidence>
<dbReference type="SUPFAM" id="SSF56349">
    <property type="entry name" value="DNA breaking-rejoining enzymes"/>
    <property type="match status" value="1"/>
</dbReference>
<protein>
    <submittedName>
        <fullName evidence="5">Site-specific integrase</fullName>
    </submittedName>
</protein>
<keyword evidence="1" id="KW-0238">DNA-binding</keyword>
<evidence type="ECO:0000256" key="3">
    <source>
        <dbReference type="SAM" id="Coils"/>
    </source>
</evidence>
<keyword evidence="2" id="KW-0233">DNA recombination</keyword>
<gene>
    <name evidence="5" type="ORF">FEJ81_20500</name>
</gene>